<comment type="caution">
    <text evidence="10">The sequence shown here is derived from an EMBL/GenBank/DDBJ whole genome shotgun (WGS) entry which is preliminary data.</text>
</comment>
<feature type="compositionally biased region" description="Basic and acidic residues" evidence="7">
    <location>
        <begin position="287"/>
        <end position="304"/>
    </location>
</feature>
<evidence type="ECO:0000256" key="1">
    <source>
        <dbReference type="ARBA" id="ARBA00022741"/>
    </source>
</evidence>
<evidence type="ECO:0000256" key="6">
    <source>
        <dbReference type="SAM" id="Coils"/>
    </source>
</evidence>
<evidence type="ECO:0000256" key="2">
    <source>
        <dbReference type="ARBA" id="ARBA00022801"/>
    </source>
</evidence>
<feature type="compositionally biased region" description="Basic residues" evidence="7">
    <location>
        <begin position="400"/>
        <end position="411"/>
    </location>
</feature>
<evidence type="ECO:0000313" key="10">
    <source>
        <dbReference type="EMBL" id="GFH12222.1"/>
    </source>
</evidence>
<feature type="domain" description="Helicase ATP-binding" evidence="8">
    <location>
        <begin position="1"/>
        <end position="119"/>
    </location>
</feature>
<sequence>MVTKLAQHTDISVALIVGGLSVAVQTAVLRRSPEVIVATPGRLIDHLRNTQSVGLEDLAVLVLDEADRQVGLLEMGFQDEITEIVRMAPKKRQTMLFSATFNDEVKRLVSLSLKQPGPAAAGQKEAQLLALCARSFRGGRTIVFFRTKQRAHRAKILFGLLGLPLAAELHGDMTQAARLESLEAFRTATASFLLATDVAARGLDIQGVQVVKRTKADVQQRVVPPAAVAQWQAKVEGAEADLARVIQEERYEREMRRAEMEANKMQNMLDHEAEIQGRPARTWFQTERQKRDVRSASGRLEKGVDAGSDDEDGRKGMDARGKHGAKQEAKNKKREKRKVEAAEAGGPGVKRQRRDALQQETEEFSKAIRTTKSKLRSLKEQGIPANKAAKIAAAAASGHSGKKPAKKKPSHSGKASLQADGSTLFSGDGTGKSGSPSGPPKDNK</sequence>
<keyword evidence="3 5" id="KW-0347">Helicase</keyword>
<dbReference type="GO" id="GO:0003724">
    <property type="term" value="F:RNA helicase activity"/>
    <property type="evidence" value="ECO:0007669"/>
    <property type="project" value="TreeGrafter"/>
</dbReference>
<accession>A0A699Z9L5</accession>
<evidence type="ECO:0000256" key="7">
    <source>
        <dbReference type="SAM" id="MobiDB-lite"/>
    </source>
</evidence>
<evidence type="ECO:0000259" key="9">
    <source>
        <dbReference type="PROSITE" id="PS51194"/>
    </source>
</evidence>
<feature type="non-terminal residue" evidence="10">
    <location>
        <position position="444"/>
    </location>
</feature>
<dbReference type="EMBL" id="BLLF01000479">
    <property type="protein sequence ID" value="GFH12222.1"/>
    <property type="molecule type" value="Genomic_DNA"/>
</dbReference>
<feature type="compositionally biased region" description="Low complexity" evidence="7">
    <location>
        <begin position="382"/>
        <end position="399"/>
    </location>
</feature>
<dbReference type="Pfam" id="PF00270">
    <property type="entry name" value="DEAD"/>
    <property type="match status" value="1"/>
</dbReference>
<dbReference type="PROSITE" id="PS00039">
    <property type="entry name" value="DEAD_ATP_HELICASE"/>
    <property type="match status" value="1"/>
</dbReference>
<evidence type="ECO:0000256" key="5">
    <source>
        <dbReference type="RuleBase" id="RU000492"/>
    </source>
</evidence>
<gene>
    <name evidence="10" type="ORF">HaLaN_07863</name>
</gene>
<dbReference type="Pfam" id="PF00271">
    <property type="entry name" value="Helicase_C"/>
    <property type="match status" value="1"/>
</dbReference>
<dbReference type="PANTHER" id="PTHR47959:SF14">
    <property type="entry name" value="DEAD-BOX ATP-DEPENDENT RNA HELICASE 28"/>
    <property type="match status" value="1"/>
</dbReference>
<evidence type="ECO:0000256" key="3">
    <source>
        <dbReference type="ARBA" id="ARBA00022806"/>
    </source>
</evidence>
<dbReference type="GO" id="GO:0005524">
    <property type="term" value="F:ATP binding"/>
    <property type="evidence" value="ECO:0007669"/>
    <property type="project" value="UniProtKB-KW"/>
</dbReference>
<dbReference type="PANTHER" id="PTHR47959">
    <property type="entry name" value="ATP-DEPENDENT RNA HELICASE RHLE-RELATED"/>
    <property type="match status" value="1"/>
</dbReference>
<comment type="similarity">
    <text evidence="5">Belongs to the DEAD box helicase family.</text>
</comment>
<keyword evidence="4 5" id="KW-0067">ATP-binding</keyword>
<evidence type="ECO:0000259" key="8">
    <source>
        <dbReference type="PROSITE" id="PS51192"/>
    </source>
</evidence>
<dbReference type="AlphaFoldDB" id="A0A699Z9L5"/>
<feature type="domain" description="Helicase C-terminal" evidence="9">
    <location>
        <begin position="124"/>
        <end position="276"/>
    </location>
</feature>
<dbReference type="Gene3D" id="3.40.50.300">
    <property type="entry name" value="P-loop containing nucleotide triphosphate hydrolases"/>
    <property type="match status" value="2"/>
</dbReference>
<dbReference type="InterPro" id="IPR050079">
    <property type="entry name" value="DEAD_box_RNA_helicase"/>
</dbReference>
<dbReference type="InterPro" id="IPR011545">
    <property type="entry name" value="DEAD/DEAH_box_helicase_dom"/>
</dbReference>
<keyword evidence="2 5" id="KW-0378">Hydrolase</keyword>
<proteinExistence type="inferred from homology"/>
<dbReference type="Proteomes" id="UP000485058">
    <property type="component" value="Unassembled WGS sequence"/>
</dbReference>
<dbReference type="CDD" id="cd18787">
    <property type="entry name" value="SF2_C_DEAD"/>
    <property type="match status" value="1"/>
</dbReference>
<keyword evidence="1 5" id="KW-0547">Nucleotide-binding</keyword>
<name>A0A699Z9L5_HAELA</name>
<dbReference type="InterPro" id="IPR014001">
    <property type="entry name" value="Helicase_ATP-bd"/>
</dbReference>
<feature type="region of interest" description="Disordered" evidence="7">
    <location>
        <begin position="277"/>
        <end position="444"/>
    </location>
</feature>
<dbReference type="PROSITE" id="PS51194">
    <property type="entry name" value="HELICASE_CTER"/>
    <property type="match status" value="1"/>
</dbReference>
<dbReference type="GO" id="GO:0003676">
    <property type="term" value="F:nucleic acid binding"/>
    <property type="evidence" value="ECO:0007669"/>
    <property type="project" value="InterPro"/>
</dbReference>
<dbReference type="InterPro" id="IPR001650">
    <property type="entry name" value="Helicase_C-like"/>
</dbReference>
<feature type="compositionally biased region" description="Basic and acidic residues" evidence="7">
    <location>
        <begin position="312"/>
        <end position="330"/>
    </location>
</feature>
<reference evidence="10 11" key="1">
    <citation type="submission" date="2020-02" db="EMBL/GenBank/DDBJ databases">
        <title>Draft genome sequence of Haematococcus lacustris strain NIES-144.</title>
        <authorList>
            <person name="Morimoto D."/>
            <person name="Nakagawa S."/>
            <person name="Yoshida T."/>
            <person name="Sawayama S."/>
        </authorList>
    </citation>
    <scope>NUCLEOTIDE SEQUENCE [LARGE SCALE GENOMIC DNA]</scope>
    <source>
        <strain evidence="10 11">NIES-144</strain>
    </source>
</reference>
<evidence type="ECO:0000313" key="11">
    <source>
        <dbReference type="Proteomes" id="UP000485058"/>
    </source>
</evidence>
<keyword evidence="6" id="KW-0175">Coiled coil</keyword>
<keyword evidence="11" id="KW-1185">Reference proteome</keyword>
<feature type="non-terminal residue" evidence="10">
    <location>
        <position position="1"/>
    </location>
</feature>
<dbReference type="InterPro" id="IPR000629">
    <property type="entry name" value="RNA-helicase_DEAD-box_CS"/>
</dbReference>
<feature type="coiled-coil region" evidence="6">
    <location>
        <begin position="228"/>
        <end position="268"/>
    </location>
</feature>
<evidence type="ECO:0000256" key="4">
    <source>
        <dbReference type="ARBA" id="ARBA00022840"/>
    </source>
</evidence>
<dbReference type="GO" id="GO:0016787">
    <property type="term" value="F:hydrolase activity"/>
    <property type="evidence" value="ECO:0007669"/>
    <property type="project" value="UniProtKB-KW"/>
</dbReference>
<dbReference type="PROSITE" id="PS51192">
    <property type="entry name" value="HELICASE_ATP_BIND_1"/>
    <property type="match status" value="1"/>
</dbReference>
<dbReference type="InterPro" id="IPR027417">
    <property type="entry name" value="P-loop_NTPase"/>
</dbReference>
<organism evidence="10 11">
    <name type="scientific">Haematococcus lacustris</name>
    <name type="common">Green alga</name>
    <name type="synonym">Haematococcus pluvialis</name>
    <dbReference type="NCBI Taxonomy" id="44745"/>
    <lineage>
        <taxon>Eukaryota</taxon>
        <taxon>Viridiplantae</taxon>
        <taxon>Chlorophyta</taxon>
        <taxon>core chlorophytes</taxon>
        <taxon>Chlorophyceae</taxon>
        <taxon>CS clade</taxon>
        <taxon>Chlamydomonadales</taxon>
        <taxon>Haematococcaceae</taxon>
        <taxon>Haematococcus</taxon>
    </lineage>
</organism>
<dbReference type="SUPFAM" id="SSF52540">
    <property type="entry name" value="P-loop containing nucleoside triphosphate hydrolases"/>
    <property type="match status" value="1"/>
</dbReference>
<dbReference type="GO" id="GO:0005829">
    <property type="term" value="C:cytosol"/>
    <property type="evidence" value="ECO:0007669"/>
    <property type="project" value="TreeGrafter"/>
</dbReference>
<protein>
    <submittedName>
        <fullName evidence="10">Uncharacterized protein</fullName>
    </submittedName>
</protein>